<name>A0A813LP08_POLGL</name>
<dbReference type="InterPro" id="IPR001623">
    <property type="entry name" value="DnaJ_domain"/>
</dbReference>
<dbReference type="InterPro" id="IPR036869">
    <property type="entry name" value="J_dom_sf"/>
</dbReference>
<reference evidence="3" key="1">
    <citation type="submission" date="2021-02" db="EMBL/GenBank/DDBJ databases">
        <authorList>
            <person name="Dougan E. K."/>
            <person name="Rhodes N."/>
            <person name="Thang M."/>
            <person name="Chan C."/>
        </authorList>
    </citation>
    <scope>NUCLEOTIDE SEQUENCE</scope>
</reference>
<evidence type="ECO:0000313" key="3">
    <source>
        <dbReference type="EMBL" id="CAE8737330.1"/>
    </source>
</evidence>
<dbReference type="CDD" id="cd06257">
    <property type="entry name" value="DnaJ"/>
    <property type="match status" value="1"/>
</dbReference>
<dbReference type="Proteomes" id="UP000626109">
    <property type="component" value="Unassembled WGS sequence"/>
</dbReference>
<dbReference type="PROSITE" id="PS50076">
    <property type="entry name" value="DNAJ_2"/>
    <property type="match status" value="1"/>
</dbReference>
<comment type="caution">
    <text evidence="3">The sequence shown here is derived from an EMBL/GenBank/DDBJ whole genome shotgun (WGS) entry which is preliminary data.</text>
</comment>
<dbReference type="PROSITE" id="PS00636">
    <property type="entry name" value="DNAJ_1"/>
    <property type="match status" value="1"/>
</dbReference>
<feature type="compositionally biased region" description="Basic and acidic residues" evidence="1">
    <location>
        <begin position="79"/>
        <end position="89"/>
    </location>
</feature>
<feature type="domain" description="J" evidence="2">
    <location>
        <begin position="6"/>
        <end position="67"/>
    </location>
</feature>
<proteinExistence type="predicted"/>
<accession>A0A813LP08</accession>
<dbReference type="Gene3D" id="1.10.287.110">
    <property type="entry name" value="DnaJ domain"/>
    <property type="match status" value="1"/>
</dbReference>
<evidence type="ECO:0000259" key="2">
    <source>
        <dbReference type="PROSITE" id="PS50076"/>
    </source>
</evidence>
<dbReference type="EMBL" id="CAJNNW010036756">
    <property type="protein sequence ID" value="CAE8737330.1"/>
    <property type="molecule type" value="Genomic_DNA"/>
</dbReference>
<dbReference type="Pfam" id="PF00226">
    <property type="entry name" value="DnaJ"/>
    <property type="match status" value="1"/>
</dbReference>
<organism evidence="3 4">
    <name type="scientific">Polarella glacialis</name>
    <name type="common">Dinoflagellate</name>
    <dbReference type="NCBI Taxonomy" id="89957"/>
    <lineage>
        <taxon>Eukaryota</taxon>
        <taxon>Sar</taxon>
        <taxon>Alveolata</taxon>
        <taxon>Dinophyceae</taxon>
        <taxon>Suessiales</taxon>
        <taxon>Suessiaceae</taxon>
        <taxon>Polarella</taxon>
    </lineage>
</organism>
<dbReference type="PANTHER" id="PTHR44240:SF10">
    <property type="entry name" value="J DOMAIN-CONTAINING PROTEIN"/>
    <property type="match status" value="1"/>
</dbReference>
<feature type="compositionally biased region" description="Low complexity" evidence="1">
    <location>
        <begin position="122"/>
        <end position="149"/>
    </location>
</feature>
<feature type="region of interest" description="Disordered" evidence="1">
    <location>
        <begin position="66"/>
        <end position="178"/>
    </location>
</feature>
<evidence type="ECO:0000313" key="4">
    <source>
        <dbReference type="Proteomes" id="UP000626109"/>
    </source>
</evidence>
<evidence type="ECO:0000256" key="1">
    <source>
        <dbReference type="SAM" id="MobiDB-lite"/>
    </source>
</evidence>
<dbReference type="SMART" id="SM00271">
    <property type="entry name" value="DnaJ"/>
    <property type="match status" value="1"/>
</dbReference>
<protein>
    <recommendedName>
        <fullName evidence="2">J domain-containing protein</fullName>
    </recommendedName>
</protein>
<dbReference type="AlphaFoldDB" id="A0A813LP08"/>
<feature type="compositionally biased region" description="Polar residues" evidence="1">
    <location>
        <begin position="150"/>
        <end position="169"/>
    </location>
</feature>
<gene>
    <name evidence="3" type="ORF">PGLA2088_LOCUS48712</name>
</gene>
<dbReference type="PANTHER" id="PTHR44240">
    <property type="entry name" value="DNAJ DOMAIN (PROKARYOTIC HEAT SHOCK PROTEIN)-RELATED"/>
    <property type="match status" value="1"/>
</dbReference>
<dbReference type="SUPFAM" id="SSF46565">
    <property type="entry name" value="Chaperone J-domain"/>
    <property type="match status" value="1"/>
</dbReference>
<dbReference type="InterPro" id="IPR052276">
    <property type="entry name" value="Diphthamide-biosynth_chaperone"/>
</dbReference>
<dbReference type="InterPro" id="IPR018253">
    <property type="entry name" value="DnaJ_domain_CS"/>
</dbReference>
<sequence>MGEGLSLYQVLGCEPGALFAELRSCFKRRALSVHPDKGGSKEAFQQVLAAFEILADPAARANYDRRHAASVRPVATTRAEQHAEAEGRGSKPKRRRTAEDNSSNSATGGAANLHEEQRPKQEQQQQTQHQQQQQQEHPKQQQPKPQAKQSTGASSQDRPCQKQDNSTPAEQAPAGQKSQRAVFVSEEFLFEKLRQLLQRLPPAFRKAVIGEIPQTMRRALELWIGSPHSGHAHRSRGFSEALPKIR</sequence>